<dbReference type="InterPro" id="IPR014043">
    <property type="entry name" value="Acyl_transferase_dom"/>
</dbReference>
<dbReference type="GO" id="GO:0005829">
    <property type="term" value="C:cytosol"/>
    <property type="evidence" value="ECO:0007669"/>
    <property type="project" value="TreeGrafter"/>
</dbReference>
<dbReference type="Pfam" id="PF00698">
    <property type="entry name" value="Acyl_transf_1"/>
    <property type="match status" value="1"/>
</dbReference>
<dbReference type="Proteomes" id="UP000053528">
    <property type="component" value="Unassembled WGS sequence"/>
</dbReference>
<dbReference type="Gene3D" id="3.40.366.10">
    <property type="entry name" value="Malonyl-Coenzyme A Acyl Carrier Protein, domain 2"/>
    <property type="match status" value="1"/>
</dbReference>
<protein>
    <recommendedName>
        <fullName evidence="1">[acyl-carrier-protein] S-malonyltransferase</fullName>
        <ecNumber evidence="1">2.3.1.39</ecNumber>
    </recommendedName>
</protein>
<evidence type="ECO:0000313" key="6">
    <source>
        <dbReference type="EMBL" id="KGF21740.1"/>
    </source>
</evidence>
<evidence type="ECO:0000259" key="5">
    <source>
        <dbReference type="SMART" id="SM00827"/>
    </source>
</evidence>
<dbReference type="EC" id="2.3.1.39" evidence="1"/>
<sequence length="308" mass="31897">MLAIVCPGQGSQTPGFLNSWLEEPALASRLAELSDAAGKDLAWLGTEADEETIKDTAHAQRLIVAAGLLAADALFGEDGAPAEAVYAGHSVGEITASAMTGIMSYEDALRFVALRADEMAKASNAQPTGMAAVLGGEHTEVIAAIEAAGAAPANMNGGGQIVAAGSLESLEKLNENPPAKARVIPLKVAGAFHTDYMASAVDPLRELAETITAKDPRGTLLTNAGGSQVDTGTHMLRLLVDQVTRPVDWESCQETMKDLGVTGLIELTPAGTLTGLARRGLKGVKTFALKTPDQLDDARAFISEHSGN</sequence>
<dbReference type="SMART" id="SM00827">
    <property type="entry name" value="PKS_AT"/>
    <property type="match status" value="1"/>
</dbReference>
<organism evidence="6 7">
    <name type="scientific">Pseudoglutamicibacter albus DNF00011</name>
    <dbReference type="NCBI Taxonomy" id="1401063"/>
    <lineage>
        <taxon>Bacteria</taxon>
        <taxon>Bacillati</taxon>
        <taxon>Actinomycetota</taxon>
        <taxon>Actinomycetes</taxon>
        <taxon>Micrococcales</taxon>
        <taxon>Micrococcaceae</taxon>
        <taxon>Pseudoglutamicibacter</taxon>
    </lineage>
</organism>
<evidence type="ECO:0000256" key="1">
    <source>
        <dbReference type="ARBA" id="ARBA00013258"/>
    </source>
</evidence>
<feature type="domain" description="Malonyl-CoA:ACP transacylase (MAT)" evidence="5">
    <location>
        <begin position="5"/>
        <end position="308"/>
    </location>
</feature>
<dbReference type="PANTHER" id="PTHR42681">
    <property type="entry name" value="MALONYL-COA-ACYL CARRIER PROTEIN TRANSACYLASE, MITOCHONDRIAL"/>
    <property type="match status" value="1"/>
</dbReference>
<accession>A0A095YH46</accession>
<dbReference type="EMBL" id="JRNH01000001">
    <property type="protein sequence ID" value="KGF21740.1"/>
    <property type="molecule type" value="Genomic_DNA"/>
</dbReference>
<proteinExistence type="predicted"/>
<dbReference type="AlphaFoldDB" id="A0A095YH46"/>
<gene>
    <name evidence="6" type="ORF">HMPREF2128_00065</name>
</gene>
<keyword evidence="2 6" id="KW-0808">Transferase</keyword>
<comment type="catalytic activity">
    <reaction evidence="4">
        <text>holo-[ACP] + malonyl-CoA = malonyl-[ACP] + CoA</text>
        <dbReference type="Rhea" id="RHEA:41792"/>
        <dbReference type="Rhea" id="RHEA-COMP:9623"/>
        <dbReference type="Rhea" id="RHEA-COMP:9685"/>
        <dbReference type="ChEBI" id="CHEBI:57287"/>
        <dbReference type="ChEBI" id="CHEBI:57384"/>
        <dbReference type="ChEBI" id="CHEBI:64479"/>
        <dbReference type="ChEBI" id="CHEBI:78449"/>
        <dbReference type="EC" id="2.3.1.39"/>
    </reaction>
</comment>
<dbReference type="SUPFAM" id="SSF52151">
    <property type="entry name" value="FabD/lysophospholipase-like"/>
    <property type="match status" value="1"/>
</dbReference>
<dbReference type="PANTHER" id="PTHR42681:SF1">
    <property type="entry name" value="MALONYL-COA-ACYL CARRIER PROTEIN TRANSACYLASE, MITOCHONDRIAL"/>
    <property type="match status" value="1"/>
</dbReference>
<dbReference type="RefSeq" id="WP_035754288.1">
    <property type="nucleotide sequence ID" value="NZ_JRNH01000001.1"/>
</dbReference>
<name>A0A095YH46_9MICC</name>
<dbReference type="SUPFAM" id="SSF55048">
    <property type="entry name" value="Probable ACP-binding domain of malonyl-CoA ACP transacylase"/>
    <property type="match status" value="1"/>
</dbReference>
<dbReference type="GO" id="GO:0004314">
    <property type="term" value="F:[acyl-carrier-protein] S-malonyltransferase activity"/>
    <property type="evidence" value="ECO:0007669"/>
    <property type="project" value="UniProtKB-EC"/>
</dbReference>
<dbReference type="InterPro" id="IPR016035">
    <property type="entry name" value="Acyl_Trfase/lysoPLipase"/>
</dbReference>
<comment type="caution">
    <text evidence="6">The sequence shown here is derived from an EMBL/GenBank/DDBJ whole genome shotgun (WGS) entry which is preliminary data.</text>
</comment>
<dbReference type="InterPro" id="IPR016036">
    <property type="entry name" value="Malonyl_transacylase_ACP-bd"/>
</dbReference>
<dbReference type="InterPro" id="IPR001227">
    <property type="entry name" value="Ac_transferase_dom_sf"/>
</dbReference>
<dbReference type="InterPro" id="IPR050858">
    <property type="entry name" value="Mal-CoA-ACP_Trans/PKS_FabD"/>
</dbReference>
<dbReference type="Gene3D" id="3.30.70.250">
    <property type="entry name" value="Malonyl-CoA ACP transacylase, ACP-binding"/>
    <property type="match status" value="1"/>
</dbReference>
<evidence type="ECO:0000256" key="4">
    <source>
        <dbReference type="ARBA" id="ARBA00048462"/>
    </source>
</evidence>
<evidence type="ECO:0000256" key="3">
    <source>
        <dbReference type="ARBA" id="ARBA00023315"/>
    </source>
</evidence>
<reference evidence="6 7" key="1">
    <citation type="submission" date="2014-07" db="EMBL/GenBank/DDBJ databases">
        <authorList>
            <person name="McCorrison J."/>
            <person name="Sanka R."/>
            <person name="Torralba M."/>
            <person name="Gillis M."/>
            <person name="Haft D.H."/>
            <person name="Methe B."/>
            <person name="Sutton G."/>
            <person name="Nelson K.E."/>
        </authorList>
    </citation>
    <scope>NUCLEOTIDE SEQUENCE [LARGE SCALE GENOMIC DNA]</scope>
    <source>
        <strain evidence="6 7">DNF00011</strain>
    </source>
</reference>
<dbReference type="GO" id="GO:0006633">
    <property type="term" value="P:fatty acid biosynthetic process"/>
    <property type="evidence" value="ECO:0007669"/>
    <property type="project" value="TreeGrafter"/>
</dbReference>
<keyword evidence="3" id="KW-0012">Acyltransferase</keyword>
<evidence type="ECO:0000256" key="2">
    <source>
        <dbReference type="ARBA" id="ARBA00022679"/>
    </source>
</evidence>
<evidence type="ECO:0000313" key="7">
    <source>
        <dbReference type="Proteomes" id="UP000053528"/>
    </source>
</evidence>